<dbReference type="EMBL" id="KZ805631">
    <property type="protein sequence ID" value="PVH92945.1"/>
    <property type="molecule type" value="Genomic_DNA"/>
</dbReference>
<dbReference type="STRING" id="97972.A0A2V1D4M4"/>
<dbReference type="GO" id="GO:0051213">
    <property type="term" value="F:dioxygenase activity"/>
    <property type="evidence" value="ECO:0007669"/>
    <property type="project" value="UniProtKB-KW"/>
</dbReference>
<proteinExistence type="predicted"/>
<dbReference type="PANTHER" id="PTHR35006:SF2">
    <property type="entry name" value="GLYOXALASE FAMILY PROTEIN (AFU_ORTHOLOGUE AFUA_5G14830)"/>
    <property type="match status" value="1"/>
</dbReference>
<protein>
    <submittedName>
        <fullName evidence="1">Glyoxalase/bleomycin resistance protein/dioxygenase</fullName>
    </submittedName>
</protein>
<dbReference type="InterPro" id="IPR029068">
    <property type="entry name" value="Glyas_Bleomycin-R_OHBP_Dase"/>
</dbReference>
<dbReference type="SUPFAM" id="SSF54593">
    <property type="entry name" value="Glyoxalase/Bleomycin resistance protein/Dihydroxybiphenyl dioxygenase"/>
    <property type="match status" value="1"/>
</dbReference>
<keyword evidence="2" id="KW-1185">Reference proteome</keyword>
<keyword evidence="1" id="KW-0560">Oxidoreductase</keyword>
<dbReference type="CDD" id="cd07262">
    <property type="entry name" value="VOC_like"/>
    <property type="match status" value="1"/>
</dbReference>
<dbReference type="Gene3D" id="3.10.180.10">
    <property type="entry name" value="2,3-Dihydroxybiphenyl 1,2-Dioxygenase, domain 1"/>
    <property type="match status" value="1"/>
</dbReference>
<reference evidence="1 2" key="1">
    <citation type="journal article" date="2018" name="Sci. Rep.">
        <title>Comparative genomics provides insights into the lifestyle and reveals functional heterogeneity of dark septate endophytic fungi.</title>
        <authorList>
            <person name="Knapp D.G."/>
            <person name="Nemeth J.B."/>
            <person name="Barry K."/>
            <person name="Hainaut M."/>
            <person name="Henrissat B."/>
            <person name="Johnson J."/>
            <person name="Kuo A."/>
            <person name="Lim J.H.P."/>
            <person name="Lipzen A."/>
            <person name="Nolan M."/>
            <person name="Ohm R.A."/>
            <person name="Tamas L."/>
            <person name="Grigoriev I.V."/>
            <person name="Spatafora J.W."/>
            <person name="Nagy L.G."/>
            <person name="Kovacs G.M."/>
        </authorList>
    </citation>
    <scope>NUCLEOTIDE SEQUENCE [LARGE SCALE GENOMIC DNA]</scope>
    <source>
        <strain evidence="1 2">DSE2036</strain>
    </source>
</reference>
<name>A0A2V1D4M4_9PLEO</name>
<gene>
    <name evidence="1" type="ORF">DM02DRAFT_697973</name>
</gene>
<dbReference type="AlphaFoldDB" id="A0A2V1D4M4"/>
<dbReference type="Proteomes" id="UP000244855">
    <property type="component" value="Unassembled WGS sequence"/>
</dbReference>
<keyword evidence="1" id="KW-0223">Dioxygenase</keyword>
<organism evidence="1 2">
    <name type="scientific">Periconia macrospinosa</name>
    <dbReference type="NCBI Taxonomy" id="97972"/>
    <lineage>
        <taxon>Eukaryota</taxon>
        <taxon>Fungi</taxon>
        <taxon>Dikarya</taxon>
        <taxon>Ascomycota</taxon>
        <taxon>Pezizomycotina</taxon>
        <taxon>Dothideomycetes</taxon>
        <taxon>Pleosporomycetidae</taxon>
        <taxon>Pleosporales</taxon>
        <taxon>Massarineae</taxon>
        <taxon>Periconiaceae</taxon>
        <taxon>Periconia</taxon>
    </lineage>
</organism>
<evidence type="ECO:0000313" key="2">
    <source>
        <dbReference type="Proteomes" id="UP000244855"/>
    </source>
</evidence>
<sequence>MIDHVSFHVPTARYEEVVTFYLKALAPLGYTKQLNIGGIACGFGDSPHNAKFWIGQTDDTAKQLSGVFHFGFSAKTREVVDKFFKEGIKAGGKDNGKPGIRKLYHPNYYAAFLIDPVGNNVEVVNHSPH</sequence>
<dbReference type="OrthoDB" id="10249419at2759"/>
<evidence type="ECO:0000313" key="1">
    <source>
        <dbReference type="EMBL" id="PVH92945.1"/>
    </source>
</evidence>
<dbReference type="PANTHER" id="PTHR35006">
    <property type="entry name" value="GLYOXALASE FAMILY PROTEIN (AFU_ORTHOLOGUE AFUA_5G14830)"/>
    <property type="match status" value="1"/>
</dbReference>
<accession>A0A2V1D4M4</accession>